<protein>
    <submittedName>
        <fullName evidence="1">Uncharacterized protein</fullName>
    </submittedName>
</protein>
<organism evidence="1 2">
    <name type="scientific">Auriscalpium vulgare</name>
    <dbReference type="NCBI Taxonomy" id="40419"/>
    <lineage>
        <taxon>Eukaryota</taxon>
        <taxon>Fungi</taxon>
        <taxon>Dikarya</taxon>
        <taxon>Basidiomycota</taxon>
        <taxon>Agaricomycotina</taxon>
        <taxon>Agaricomycetes</taxon>
        <taxon>Russulales</taxon>
        <taxon>Auriscalpiaceae</taxon>
        <taxon>Auriscalpium</taxon>
    </lineage>
</organism>
<proteinExistence type="predicted"/>
<name>A0ACB8R734_9AGAM</name>
<reference evidence="1" key="2">
    <citation type="journal article" date="2022" name="New Phytol.">
        <title>Evolutionary transition to the ectomycorrhizal habit in the genomes of a hyperdiverse lineage of mushroom-forming fungi.</title>
        <authorList>
            <person name="Looney B."/>
            <person name="Miyauchi S."/>
            <person name="Morin E."/>
            <person name="Drula E."/>
            <person name="Courty P.E."/>
            <person name="Kohler A."/>
            <person name="Kuo A."/>
            <person name="LaButti K."/>
            <person name="Pangilinan J."/>
            <person name="Lipzen A."/>
            <person name="Riley R."/>
            <person name="Andreopoulos W."/>
            <person name="He G."/>
            <person name="Johnson J."/>
            <person name="Nolan M."/>
            <person name="Tritt A."/>
            <person name="Barry K.W."/>
            <person name="Grigoriev I.V."/>
            <person name="Nagy L.G."/>
            <person name="Hibbett D."/>
            <person name="Henrissat B."/>
            <person name="Matheny P.B."/>
            <person name="Labbe J."/>
            <person name="Martin F.M."/>
        </authorList>
    </citation>
    <scope>NUCLEOTIDE SEQUENCE</scope>
    <source>
        <strain evidence="1">FP105234-sp</strain>
    </source>
</reference>
<comment type="caution">
    <text evidence="1">The sequence shown here is derived from an EMBL/GenBank/DDBJ whole genome shotgun (WGS) entry which is preliminary data.</text>
</comment>
<reference evidence="1" key="1">
    <citation type="submission" date="2021-02" db="EMBL/GenBank/DDBJ databases">
        <authorList>
            <consortium name="DOE Joint Genome Institute"/>
            <person name="Ahrendt S."/>
            <person name="Looney B.P."/>
            <person name="Miyauchi S."/>
            <person name="Morin E."/>
            <person name="Drula E."/>
            <person name="Courty P.E."/>
            <person name="Chicoki N."/>
            <person name="Fauchery L."/>
            <person name="Kohler A."/>
            <person name="Kuo A."/>
            <person name="Labutti K."/>
            <person name="Pangilinan J."/>
            <person name="Lipzen A."/>
            <person name="Riley R."/>
            <person name="Andreopoulos W."/>
            <person name="He G."/>
            <person name="Johnson J."/>
            <person name="Barry K.W."/>
            <person name="Grigoriev I.V."/>
            <person name="Nagy L."/>
            <person name="Hibbett D."/>
            <person name="Henrissat B."/>
            <person name="Matheny P.B."/>
            <person name="Labbe J."/>
            <person name="Martin F."/>
        </authorList>
    </citation>
    <scope>NUCLEOTIDE SEQUENCE</scope>
    <source>
        <strain evidence="1">FP105234-sp</strain>
    </source>
</reference>
<dbReference type="Proteomes" id="UP000814033">
    <property type="component" value="Unassembled WGS sequence"/>
</dbReference>
<evidence type="ECO:0000313" key="2">
    <source>
        <dbReference type="Proteomes" id="UP000814033"/>
    </source>
</evidence>
<keyword evidence="2" id="KW-1185">Reference proteome</keyword>
<sequence length="178" mass="19494">MLAAQRSLHKLCTESGGIIDQSTFVHDGKEIRFVRTSCPGIANYTSPVLAGRQNFEWCTDGDCVPSCYNFTETEQPLIADCEVLTNFFVTVVEDPPFFHVPAHSSAGYEYSTCVYSFLNSDSVPYDVCYSDFGTSSFNTANECFGNYPAAGSTRGAFCAAPPIEGGNPWYLEIYYAGP</sequence>
<dbReference type="EMBL" id="MU276313">
    <property type="protein sequence ID" value="KAI0039368.1"/>
    <property type="molecule type" value="Genomic_DNA"/>
</dbReference>
<evidence type="ECO:0000313" key="1">
    <source>
        <dbReference type="EMBL" id="KAI0039368.1"/>
    </source>
</evidence>
<accession>A0ACB8R734</accession>
<gene>
    <name evidence="1" type="ORF">FA95DRAFT_1577633</name>
</gene>